<evidence type="ECO:0000256" key="2">
    <source>
        <dbReference type="ARBA" id="ARBA00022475"/>
    </source>
</evidence>
<dbReference type="STRING" id="1513793.SAMN06296036_11358"/>
<organism evidence="7 8">
    <name type="scientific">Pseudobacteriovorax antillogorgiicola</name>
    <dbReference type="NCBI Taxonomy" id="1513793"/>
    <lineage>
        <taxon>Bacteria</taxon>
        <taxon>Pseudomonadati</taxon>
        <taxon>Bdellovibrionota</taxon>
        <taxon>Oligoflexia</taxon>
        <taxon>Oligoflexales</taxon>
        <taxon>Pseudobacteriovoracaceae</taxon>
        <taxon>Pseudobacteriovorax</taxon>
    </lineage>
</organism>
<proteinExistence type="predicted"/>
<keyword evidence="8" id="KW-1185">Reference proteome</keyword>
<name>A0A1Y6C2Z9_9BACT</name>
<gene>
    <name evidence="7" type="ORF">SAMN06296036_11358</name>
</gene>
<comment type="subcellular location">
    <subcellularLocation>
        <location evidence="1">Cell membrane</location>
        <topology evidence="1">Multi-pass membrane protein</topology>
    </subcellularLocation>
</comment>
<evidence type="ECO:0000256" key="5">
    <source>
        <dbReference type="ARBA" id="ARBA00023136"/>
    </source>
</evidence>
<keyword evidence="5 6" id="KW-0472">Membrane</keyword>
<sequence>MRVWSRPREVRPWLEILGSIILVLSCFYFFEWSAVGTAIQETPFRAVALSLVLGLVQVLIGFERWRSVLVRSQCPHSFWPTAKVYARSHLLNHCLPGPWAGDALRTIELGKESQYRKVLKTVVVDRLSLPLSIGFLFCLTWTTHFSILVFATISLALSVLLLSFHHHLLGRAVIYSVLLNIMTSIIFILLLGGSMAVTRDFVLVLPIFLFCLAVPISFNGWGIREWAAISLFHGMGFQEEELLAGAVMLGLVSFASAVGFVLLISSMTFIMRSHEES</sequence>
<feature type="transmembrane region" description="Helical" evidence="6">
    <location>
        <begin position="135"/>
        <end position="160"/>
    </location>
</feature>
<keyword evidence="3 6" id="KW-0812">Transmembrane</keyword>
<evidence type="ECO:0000256" key="1">
    <source>
        <dbReference type="ARBA" id="ARBA00004651"/>
    </source>
</evidence>
<dbReference type="EMBL" id="FWZT01000013">
    <property type="protein sequence ID" value="SMF43194.1"/>
    <property type="molecule type" value="Genomic_DNA"/>
</dbReference>
<keyword evidence="4 6" id="KW-1133">Transmembrane helix</keyword>
<dbReference type="AlphaFoldDB" id="A0A1Y6C2Z9"/>
<feature type="transmembrane region" description="Helical" evidence="6">
    <location>
        <begin position="242"/>
        <end position="264"/>
    </location>
</feature>
<dbReference type="Proteomes" id="UP000192907">
    <property type="component" value="Unassembled WGS sequence"/>
</dbReference>
<dbReference type="InterPro" id="IPR022791">
    <property type="entry name" value="L-PG_synthase/AglD"/>
</dbReference>
<evidence type="ECO:0000256" key="3">
    <source>
        <dbReference type="ARBA" id="ARBA00022692"/>
    </source>
</evidence>
<dbReference type="GO" id="GO:0005886">
    <property type="term" value="C:plasma membrane"/>
    <property type="evidence" value="ECO:0007669"/>
    <property type="project" value="UniProtKB-SubCell"/>
</dbReference>
<feature type="transmembrane region" description="Helical" evidence="6">
    <location>
        <begin position="203"/>
        <end position="222"/>
    </location>
</feature>
<accession>A0A1Y6C2Z9</accession>
<evidence type="ECO:0000256" key="6">
    <source>
        <dbReference type="SAM" id="Phobius"/>
    </source>
</evidence>
<feature type="transmembrane region" description="Helical" evidence="6">
    <location>
        <begin position="172"/>
        <end position="191"/>
    </location>
</feature>
<dbReference type="PANTHER" id="PTHR40277">
    <property type="entry name" value="BLL5419 PROTEIN"/>
    <property type="match status" value="1"/>
</dbReference>
<keyword evidence="2" id="KW-1003">Cell membrane</keyword>
<dbReference type="RefSeq" id="WP_132321074.1">
    <property type="nucleotide sequence ID" value="NZ_FWZT01000013.1"/>
</dbReference>
<reference evidence="8" key="1">
    <citation type="submission" date="2017-04" db="EMBL/GenBank/DDBJ databases">
        <authorList>
            <person name="Varghese N."/>
            <person name="Submissions S."/>
        </authorList>
    </citation>
    <scope>NUCLEOTIDE SEQUENCE [LARGE SCALE GENOMIC DNA]</scope>
    <source>
        <strain evidence="8">RKEM611</strain>
    </source>
</reference>
<dbReference type="PROSITE" id="PS51257">
    <property type="entry name" value="PROKAR_LIPOPROTEIN"/>
    <property type="match status" value="1"/>
</dbReference>
<feature type="transmembrane region" description="Helical" evidence="6">
    <location>
        <begin position="12"/>
        <end position="30"/>
    </location>
</feature>
<dbReference type="Pfam" id="PF03706">
    <property type="entry name" value="LPG_synthase_TM"/>
    <property type="match status" value="1"/>
</dbReference>
<dbReference type="OrthoDB" id="9126302at2"/>
<evidence type="ECO:0000313" key="8">
    <source>
        <dbReference type="Proteomes" id="UP000192907"/>
    </source>
</evidence>
<feature type="transmembrane region" description="Helical" evidence="6">
    <location>
        <begin position="42"/>
        <end position="62"/>
    </location>
</feature>
<dbReference type="PANTHER" id="PTHR40277:SF1">
    <property type="entry name" value="BLL5419 PROTEIN"/>
    <property type="match status" value="1"/>
</dbReference>
<evidence type="ECO:0000313" key="7">
    <source>
        <dbReference type="EMBL" id="SMF43194.1"/>
    </source>
</evidence>
<protein>
    <submittedName>
        <fullName evidence="7">Lysylphosphatidylglycerol synthase TM region</fullName>
    </submittedName>
</protein>
<evidence type="ECO:0000256" key="4">
    <source>
        <dbReference type="ARBA" id="ARBA00022989"/>
    </source>
</evidence>